<accession>A0AA44BCG9</accession>
<feature type="modified residue" description="4-aspartylphosphate" evidence="3">
    <location>
        <position position="56"/>
    </location>
</feature>
<dbReference type="SMART" id="SM00448">
    <property type="entry name" value="REC"/>
    <property type="match status" value="1"/>
</dbReference>
<dbReference type="InterPro" id="IPR011006">
    <property type="entry name" value="CheY-like_superfamily"/>
</dbReference>
<keyword evidence="6" id="KW-1185">Reference proteome</keyword>
<gene>
    <name evidence="5" type="ORF">ISALK_00495</name>
</gene>
<name>A0AA44BCG9_9CLOT</name>
<dbReference type="GO" id="GO:0000160">
    <property type="term" value="P:phosphorelay signal transduction system"/>
    <property type="evidence" value="ECO:0007669"/>
    <property type="project" value="InterPro"/>
</dbReference>
<organism evidence="5 6">
    <name type="scientific">Isachenkonia alkalipeptolytica</name>
    <dbReference type="NCBI Taxonomy" id="2565777"/>
    <lineage>
        <taxon>Bacteria</taxon>
        <taxon>Bacillati</taxon>
        <taxon>Bacillota</taxon>
        <taxon>Clostridia</taxon>
        <taxon>Eubacteriales</taxon>
        <taxon>Clostridiaceae</taxon>
        <taxon>Isachenkonia</taxon>
    </lineage>
</organism>
<dbReference type="AlphaFoldDB" id="A0AA44BCG9"/>
<dbReference type="CDD" id="cd00156">
    <property type="entry name" value="REC"/>
    <property type="match status" value="1"/>
</dbReference>
<dbReference type="SUPFAM" id="SSF52172">
    <property type="entry name" value="CheY-like"/>
    <property type="match status" value="1"/>
</dbReference>
<sequence length="279" mass="32305">MKISALIMGSITSLRQSIKYALASLPVDFYEYRGVAELLEHVENPGKEESIIVLMDMDSREEDRFQQLKKIRLKNPYVPVLALTGDTEKEHILALIMGGASEIVAKPFSEGILIEKTKKLIEKKEGFATEEIHTDFPALLRKELFKAQKGNYRVSMMIASFFKVGARQNKTIENEYYRFSFSFKEEIEKLLFETDHFLQYGNQTFVGILPFCDQQKREIVEKKIRKGFDELKEKHPELKDYQFALYFTTYPEEGEEAKTLTEKLTGGLQRSIDDLKDTV</sequence>
<proteinExistence type="predicted"/>
<evidence type="ECO:0000256" key="3">
    <source>
        <dbReference type="PROSITE-ProRule" id="PRU00169"/>
    </source>
</evidence>
<protein>
    <recommendedName>
        <fullName evidence="1">Stage 0 sporulation protein A homolog</fullName>
    </recommendedName>
</protein>
<reference evidence="5 6" key="1">
    <citation type="submission" date="2019-04" db="EMBL/GenBank/DDBJ databases">
        <title>Isachenkonia alkalipeptolytica gen. nov. sp. nov. a new anaerobic, alkiliphilic organothrophic bacterium capable to reduce synthesized ferrihydrite isolated from a soda lake.</title>
        <authorList>
            <person name="Toshchakov S.V."/>
            <person name="Zavarzina D.G."/>
            <person name="Zhilina T.N."/>
            <person name="Kostrikina N.A."/>
            <person name="Kublanov I.V."/>
        </authorList>
    </citation>
    <scope>NUCLEOTIDE SEQUENCE [LARGE SCALE GENOMIC DNA]</scope>
    <source>
        <strain evidence="5 6">Z-1701</strain>
    </source>
</reference>
<dbReference type="Proteomes" id="UP000449710">
    <property type="component" value="Unassembled WGS sequence"/>
</dbReference>
<dbReference type="InterPro" id="IPR001789">
    <property type="entry name" value="Sig_transdc_resp-reg_receiver"/>
</dbReference>
<evidence type="ECO:0000256" key="2">
    <source>
        <dbReference type="ARBA" id="ARBA00024867"/>
    </source>
</evidence>
<dbReference type="PROSITE" id="PS50110">
    <property type="entry name" value="RESPONSE_REGULATORY"/>
    <property type="match status" value="1"/>
</dbReference>
<keyword evidence="3" id="KW-0597">Phosphoprotein</keyword>
<feature type="domain" description="Response regulatory" evidence="4">
    <location>
        <begin position="4"/>
        <end position="121"/>
    </location>
</feature>
<evidence type="ECO:0000259" key="4">
    <source>
        <dbReference type="PROSITE" id="PS50110"/>
    </source>
</evidence>
<dbReference type="RefSeq" id="WP_160718274.1">
    <property type="nucleotide sequence ID" value="NZ_SUMG01000001.1"/>
</dbReference>
<evidence type="ECO:0000256" key="1">
    <source>
        <dbReference type="ARBA" id="ARBA00018672"/>
    </source>
</evidence>
<evidence type="ECO:0000313" key="5">
    <source>
        <dbReference type="EMBL" id="NBG86967.1"/>
    </source>
</evidence>
<dbReference type="Pfam" id="PF00072">
    <property type="entry name" value="Response_reg"/>
    <property type="match status" value="1"/>
</dbReference>
<dbReference type="Gene3D" id="3.40.50.2300">
    <property type="match status" value="1"/>
</dbReference>
<comment type="function">
    <text evidence="2">May play the central regulatory role in sporulation. It may be an element of the effector pathway responsible for the activation of sporulation genes in response to nutritional stress. Spo0A may act in concert with spo0H (a sigma factor) to control the expression of some genes that are critical to the sporulation process.</text>
</comment>
<dbReference type="EMBL" id="SUMG01000001">
    <property type="protein sequence ID" value="NBG86967.1"/>
    <property type="molecule type" value="Genomic_DNA"/>
</dbReference>
<evidence type="ECO:0000313" key="6">
    <source>
        <dbReference type="Proteomes" id="UP000449710"/>
    </source>
</evidence>
<comment type="caution">
    <text evidence="5">The sequence shown here is derived from an EMBL/GenBank/DDBJ whole genome shotgun (WGS) entry which is preliminary data.</text>
</comment>